<dbReference type="PANTHER" id="PTHR46165:SF2">
    <property type="entry name" value="SET AND MYND DOMAIN-CONTAINING PROTEIN 4"/>
    <property type="match status" value="1"/>
</dbReference>
<reference evidence="19" key="1">
    <citation type="submission" date="2015-11" db="EMBL/GenBank/DDBJ databases">
        <title>De novo transcriptome assembly of four potential Pierce s Disease insect vectors from Arizona vineyards.</title>
        <authorList>
            <person name="Tassone E.E."/>
        </authorList>
    </citation>
    <scope>NUCLEOTIDE SEQUENCE</scope>
</reference>
<evidence type="ECO:0000256" key="5">
    <source>
        <dbReference type="ARBA" id="ARBA00022679"/>
    </source>
</evidence>
<evidence type="ECO:0000256" key="3">
    <source>
        <dbReference type="ARBA" id="ARBA00022490"/>
    </source>
</evidence>
<dbReference type="CDD" id="cd10536">
    <property type="entry name" value="SET_SMYD4"/>
    <property type="match status" value="1"/>
</dbReference>
<evidence type="ECO:0000256" key="11">
    <source>
        <dbReference type="ARBA" id="ARBA00048985"/>
    </source>
</evidence>
<dbReference type="AlphaFoldDB" id="A0A1B6MLQ4"/>
<dbReference type="GO" id="GO:0008170">
    <property type="term" value="F:N-methyltransferase activity"/>
    <property type="evidence" value="ECO:0007669"/>
    <property type="project" value="UniProtKB-ARBA"/>
</dbReference>
<dbReference type="GO" id="GO:0008270">
    <property type="term" value="F:zinc ion binding"/>
    <property type="evidence" value="ECO:0007669"/>
    <property type="project" value="UniProtKB-KW"/>
</dbReference>
<dbReference type="EMBL" id="GEBQ01003101">
    <property type="protein sequence ID" value="JAT36876.1"/>
    <property type="molecule type" value="Transcribed_RNA"/>
</dbReference>
<feature type="domain" description="SET" evidence="17">
    <location>
        <begin position="226"/>
        <end position="476"/>
    </location>
</feature>
<evidence type="ECO:0000256" key="15">
    <source>
        <dbReference type="PROSITE-ProRule" id="PRU00134"/>
    </source>
</evidence>
<dbReference type="Pfam" id="PF01753">
    <property type="entry name" value="zf-MYND"/>
    <property type="match status" value="1"/>
</dbReference>
<dbReference type="GO" id="GO:0042826">
    <property type="term" value="F:histone deacetylase binding"/>
    <property type="evidence" value="ECO:0007669"/>
    <property type="project" value="TreeGrafter"/>
</dbReference>
<evidence type="ECO:0000256" key="7">
    <source>
        <dbReference type="ARBA" id="ARBA00022723"/>
    </source>
</evidence>
<dbReference type="GO" id="GO:0005634">
    <property type="term" value="C:nucleus"/>
    <property type="evidence" value="ECO:0007669"/>
    <property type="project" value="UniProtKB-SubCell"/>
</dbReference>
<keyword evidence="9" id="KW-0862">Zinc</keyword>
<dbReference type="PROSITE" id="PS50280">
    <property type="entry name" value="SET"/>
    <property type="match status" value="1"/>
</dbReference>
<dbReference type="InterPro" id="IPR002893">
    <property type="entry name" value="Znf_MYND"/>
</dbReference>
<keyword evidence="5" id="KW-0808">Transferase</keyword>
<comment type="subcellular location">
    <subcellularLocation>
        <location evidence="2">Cytoplasm</location>
    </subcellularLocation>
    <subcellularLocation>
        <location evidence="1">Nucleus</location>
    </subcellularLocation>
</comment>
<sequence>MSQIKWQDFLNILTLQGKDRGILKLIKCTSEDKVKFVTCYEANKAYLEEWLTEHTKNEPKSAAKSTELRLSGNKVYQLRRDKEALDTYNQSVIAAPFNSNQFALALANRSAVLTRLGYSEEAVQDIDLALEHGDDEIPRSKLLARKAVLFSKLKMFEECLQLIKSLYPNEEQISTQENADLKNAYENALRESKKKNSSNVGGNTRGDRSLPIPKGGENNKFPCASAYVSLKFSKDKGRHVVARKDLDQADVIFVEKPFALVVLPDQYRQHCHHCCKKTVSFIPCEVCTKALFCSVECQTTAWSLYHQWECRGLDVCHSIGIAHLGLRVALLADASDRYKQVSELNTHLDVMTEVDIYQYATTAALLTVYLEQYTSYFQSNNSTNKEKMGCQILRHIAQLICNGHAITKIDSTSLENNCSKTVSETQQRIATAIYPSASMMNHSCDQNISNSFINEHLIVRAGKPIKKGEEVFNCYGPHHTRMSRDERQTTLQKQYFFTCDCSKCSKPVESEGQQFSALLCSYCAGPVMRDRAACADCVRTQPLFELVNMALTAQEAYHSGQKIMNEGRMNDALVFLEESVKLSRKCLYKYNTDLRTYKDLLARVYTELEMYDEAIGLIEECILSVEKQFGCNSLELSSELMKLFDVLRMDLAKLLGLGMTTSRNYKGKLAKLKTTQMKVKKIIEGNMDASYLHSIPGMTAALDSVKLS</sequence>
<dbReference type="GO" id="GO:0008757">
    <property type="term" value="F:S-adenosylmethionine-dependent methyltransferase activity"/>
    <property type="evidence" value="ECO:0007669"/>
    <property type="project" value="UniProtKB-ARBA"/>
</dbReference>
<evidence type="ECO:0000256" key="2">
    <source>
        <dbReference type="ARBA" id="ARBA00004496"/>
    </source>
</evidence>
<evidence type="ECO:0000259" key="18">
    <source>
        <dbReference type="PROSITE" id="PS50865"/>
    </source>
</evidence>
<evidence type="ECO:0000256" key="4">
    <source>
        <dbReference type="ARBA" id="ARBA00022603"/>
    </source>
</evidence>
<dbReference type="Gene3D" id="1.25.40.10">
    <property type="entry name" value="Tetratricopeptide repeat domain"/>
    <property type="match status" value="2"/>
</dbReference>
<dbReference type="GO" id="GO:0032259">
    <property type="term" value="P:methylation"/>
    <property type="evidence" value="ECO:0007669"/>
    <property type="project" value="UniProtKB-KW"/>
</dbReference>
<evidence type="ECO:0000256" key="13">
    <source>
        <dbReference type="ARBA" id="ARBA00093635"/>
    </source>
</evidence>
<dbReference type="Gene3D" id="2.170.270.10">
    <property type="entry name" value="SET domain"/>
    <property type="match status" value="1"/>
</dbReference>
<evidence type="ECO:0000256" key="9">
    <source>
        <dbReference type="ARBA" id="ARBA00022833"/>
    </source>
</evidence>
<dbReference type="Gene3D" id="1.10.220.160">
    <property type="match status" value="1"/>
</dbReference>
<keyword evidence="3" id="KW-0963">Cytoplasm</keyword>
<protein>
    <recommendedName>
        <fullName evidence="13">Protein-lysine N-methyltransferase SMYD4</fullName>
    </recommendedName>
    <alternativeName>
        <fullName evidence="14">SET and MYND domain-containing protein 4</fullName>
    </alternativeName>
</protein>
<dbReference type="InterPro" id="IPR052097">
    <property type="entry name" value="SET-MYND_domain_protein"/>
</dbReference>
<organism evidence="19">
    <name type="scientific">Graphocephala atropunctata</name>
    <dbReference type="NCBI Taxonomy" id="36148"/>
    <lineage>
        <taxon>Eukaryota</taxon>
        <taxon>Metazoa</taxon>
        <taxon>Ecdysozoa</taxon>
        <taxon>Arthropoda</taxon>
        <taxon>Hexapoda</taxon>
        <taxon>Insecta</taxon>
        <taxon>Pterygota</taxon>
        <taxon>Neoptera</taxon>
        <taxon>Paraneoptera</taxon>
        <taxon>Hemiptera</taxon>
        <taxon>Auchenorrhyncha</taxon>
        <taxon>Membracoidea</taxon>
        <taxon>Cicadellidae</taxon>
        <taxon>Cicadellinae</taxon>
        <taxon>Cicadellini</taxon>
        <taxon>Graphocephala</taxon>
    </lineage>
</organism>
<comment type="catalytic activity">
    <reaction evidence="11">
        <text>L-lysyl-[protein] + S-adenosyl-L-methionine = N(6)-methyl-L-lysyl-[protein] + S-adenosyl-L-homocysteine + H(+)</text>
        <dbReference type="Rhea" id="RHEA:51736"/>
        <dbReference type="Rhea" id="RHEA-COMP:9752"/>
        <dbReference type="Rhea" id="RHEA-COMP:13053"/>
        <dbReference type="ChEBI" id="CHEBI:15378"/>
        <dbReference type="ChEBI" id="CHEBI:29969"/>
        <dbReference type="ChEBI" id="CHEBI:57856"/>
        <dbReference type="ChEBI" id="CHEBI:59789"/>
        <dbReference type="ChEBI" id="CHEBI:61929"/>
    </reaction>
</comment>
<feature type="domain" description="MYND-type" evidence="18">
    <location>
        <begin position="271"/>
        <end position="310"/>
    </location>
</feature>
<keyword evidence="8 15" id="KW-0863">Zinc-finger</keyword>
<evidence type="ECO:0000256" key="6">
    <source>
        <dbReference type="ARBA" id="ARBA00022691"/>
    </source>
</evidence>
<evidence type="ECO:0000256" key="8">
    <source>
        <dbReference type="ARBA" id="ARBA00022771"/>
    </source>
</evidence>
<evidence type="ECO:0000256" key="14">
    <source>
        <dbReference type="ARBA" id="ARBA00093680"/>
    </source>
</evidence>
<dbReference type="GO" id="GO:0005737">
    <property type="term" value="C:cytoplasm"/>
    <property type="evidence" value="ECO:0007669"/>
    <property type="project" value="UniProtKB-SubCell"/>
</dbReference>
<keyword evidence="6" id="KW-0949">S-adenosyl-L-methionine</keyword>
<dbReference type="Gene3D" id="6.10.140.2220">
    <property type="match status" value="1"/>
</dbReference>
<gene>
    <name evidence="19" type="ORF">g.52544</name>
</gene>
<feature type="region of interest" description="Disordered" evidence="16">
    <location>
        <begin position="190"/>
        <end position="217"/>
    </location>
</feature>
<dbReference type="SUPFAM" id="SSF82199">
    <property type="entry name" value="SET domain"/>
    <property type="match status" value="1"/>
</dbReference>
<evidence type="ECO:0000313" key="19">
    <source>
        <dbReference type="EMBL" id="JAT36876.1"/>
    </source>
</evidence>
<dbReference type="PROSITE" id="PS50865">
    <property type="entry name" value="ZF_MYND_2"/>
    <property type="match status" value="1"/>
</dbReference>
<dbReference type="GO" id="GO:0008276">
    <property type="term" value="F:protein methyltransferase activity"/>
    <property type="evidence" value="ECO:0007669"/>
    <property type="project" value="UniProtKB-ARBA"/>
</dbReference>
<proteinExistence type="predicted"/>
<dbReference type="InterPro" id="IPR001214">
    <property type="entry name" value="SET_dom"/>
</dbReference>
<evidence type="ECO:0000256" key="12">
    <source>
        <dbReference type="ARBA" id="ARBA00093423"/>
    </source>
</evidence>
<comment type="function">
    <text evidence="12">Protein-lysine N-methyltransferase. Monomethylates PRMT5, modulating its transcriptional activity. May also act as a histone methyltransferase. Plays a critical role in cardiac development. Acts as a key epigenetic regulator of gene expression during cardiac development via its dual activities as a methyltransferase and negative regulator of HDAC1.</text>
</comment>
<keyword evidence="10" id="KW-0539">Nucleus</keyword>
<evidence type="ECO:0000256" key="10">
    <source>
        <dbReference type="ARBA" id="ARBA00023242"/>
    </source>
</evidence>
<evidence type="ECO:0000259" key="17">
    <source>
        <dbReference type="PROSITE" id="PS50280"/>
    </source>
</evidence>
<dbReference type="Pfam" id="PF00856">
    <property type="entry name" value="SET"/>
    <property type="match status" value="1"/>
</dbReference>
<evidence type="ECO:0000256" key="1">
    <source>
        <dbReference type="ARBA" id="ARBA00004123"/>
    </source>
</evidence>
<dbReference type="SUPFAM" id="SSF48452">
    <property type="entry name" value="TPR-like"/>
    <property type="match status" value="1"/>
</dbReference>
<dbReference type="InterPro" id="IPR046341">
    <property type="entry name" value="SET_dom_sf"/>
</dbReference>
<name>A0A1B6MLQ4_9HEMI</name>
<accession>A0A1B6MLQ4</accession>
<dbReference type="InterPro" id="IPR011990">
    <property type="entry name" value="TPR-like_helical_dom_sf"/>
</dbReference>
<dbReference type="InterPro" id="IPR044421">
    <property type="entry name" value="SMYD4_SET"/>
</dbReference>
<evidence type="ECO:0000256" key="16">
    <source>
        <dbReference type="SAM" id="MobiDB-lite"/>
    </source>
</evidence>
<dbReference type="PANTHER" id="PTHR46165">
    <property type="entry name" value="SET AND MYND DOMAIN-CONTAINING PROTEIN 4"/>
    <property type="match status" value="1"/>
</dbReference>
<keyword evidence="7" id="KW-0479">Metal-binding</keyword>
<keyword evidence="4" id="KW-0489">Methyltransferase</keyword>